<feature type="region of interest" description="Disordered" evidence="1">
    <location>
        <begin position="450"/>
        <end position="487"/>
    </location>
</feature>
<gene>
    <name evidence="2" type="ORF">EVA_12195</name>
</gene>
<dbReference type="PROSITE" id="PS50005">
    <property type="entry name" value="TPR"/>
    <property type="match status" value="1"/>
</dbReference>
<proteinExistence type="predicted"/>
<feature type="compositionally biased region" description="Basic and acidic residues" evidence="1">
    <location>
        <begin position="450"/>
        <end position="465"/>
    </location>
</feature>
<reference evidence="2" key="1">
    <citation type="journal article" date="2012" name="PLoS ONE">
        <title>Gene sets for utilization of primary and secondary nutrition supplies in the distal gut of endangered iberian lynx.</title>
        <authorList>
            <person name="Alcaide M."/>
            <person name="Messina E."/>
            <person name="Richter M."/>
            <person name="Bargiela R."/>
            <person name="Peplies J."/>
            <person name="Huws S.A."/>
            <person name="Newbold C.J."/>
            <person name="Golyshin P.N."/>
            <person name="Simon M.A."/>
            <person name="Lopez G."/>
            <person name="Yakimov M.M."/>
            <person name="Ferrer M."/>
        </authorList>
    </citation>
    <scope>NUCLEOTIDE SEQUENCE</scope>
</reference>
<name>J9FXJ6_9ZZZZ</name>
<dbReference type="InterPro" id="IPR019734">
    <property type="entry name" value="TPR_rpt"/>
</dbReference>
<dbReference type="EMBL" id="AMCI01003688">
    <property type="protein sequence ID" value="EJW99701.1"/>
    <property type="molecule type" value="Genomic_DNA"/>
</dbReference>
<sequence>MHIPRIPLLLCSLCLLLCASCSTKKNTGMTRWWHSFTSRYNTFFNGHQAFLEGEKAKEAGHKDNYTEMLPVFLVANEQSRATGKPQYETAITKCQKVITLHSIKRRPQVSPGKRKSKKMKQYLQRKEFNPFLKNAWLLMGEAQFQQGEFLEAASTFSYITRLYAAEPAVAAEARQWQARCYAQIDWYYDAEEALSKVRRDSTGTRVQRAADATQADLLLRQERFAEALPYLERTARQARGSYQQARLYFLLGQVNHHLGNQQAAYKALRKCIRKSPPFELAFNARILQTEVLATDRRSDKKMINRLKHMARSENNKDYLDQVYYAMGNIYLHTADTTAAISAYETGRAKSTRGGVEKGVLLLRLGSIYWDRRKFDLAQSCYTEAIGLISKDYDNYEEITRRSKVLDKLVPYTSAVALQDSLQELARMSEADRNAAIDRVIEALRQKEEAERKARRDSAAQARAEENAQNGTNNTPTTTPNRPQPGKEGLWYFYNPTAVMQGKQEFAKRWGKRKNEDNWRRSNRTVVAMDNETGYDYEAEDSLRAAEDSIAQAEKLAADSAANDSVADDPHTREYYLKQIPFTAEAKTASDAIIMDGLYNAGIIEKDDLEDFPLASETLERLVNQYPTFEQLADAYYQLFLLYSRWGKTDHALAMKQLLTSRFPDNDLARLINAPDFEYNARYGKQLEDSLYTATYQAYRRRDLATVEQNFERSTEKYPKGLNRPKFILIHALSRLGTATSADLIKELRDLISQFPESDVSPLAGMIVKGLESGREIGTGTFDLGSLWDRRSAAADSAATDAAKHRQFSPERQTPFLFVLMFPTDSVNTNGLLYEMAHFNFTSFVVSGFDMSLIKEKGLSQLRIAGFHSYEEVHAYAQRCYHAKELLPYLKKGRILLISQENLELVGTLFSINDYLEYFEKTFAPIELKPNQPVEQMLPIEQHYEDEYTPEELERMENGESEDDPTSTDDEEGEWY</sequence>
<protein>
    <submittedName>
        <fullName evidence="2">Tpr domaiN-containing protein</fullName>
    </submittedName>
</protein>
<dbReference type="SMART" id="SM00028">
    <property type="entry name" value="TPR"/>
    <property type="match status" value="5"/>
</dbReference>
<comment type="caution">
    <text evidence="2">The sequence shown here is derived from an EMBL/GenBank/DDBJ whole genome shotgun (WGS) entry which is preliminary data.</text>
</comment>
<accession>J9FXJ6</accession>
<evidence type="ECO:0000256" key="1">
    <source>
        <dbReference type="SAM" id="MobiDB-lite"/>
    </source>
</evidence>
<dbReference type="SUPFAM" id="SSF48452">
    <property type="entry name" value="TPR-like"/>
    <property type="match status" value="2"/>
</dbReference>
<evidence type="ECO:0000313" key="2">
    <source>
        <dbReference type="EMBL" id="EJW99701.1"/>
    </source>
</evidence>
<dbReference type="Gene3D" id="1.25.40.10">
    <property type="entry name" value="Tetratricopeptide repeat domain"/>
    <property type="match status" value="3"/>
</dbReference>
<feature type="compositionally biased region" description="Basic and acidic residues" evidence="1">
    <location>
        <begin position="941"/>
        <end position="957"/>
    </location>
</feature>
<organism evidence="2">
    <name type="scientific">gut metagenome</name>
    <dbReference type="NCBI Taxonomy" id="749906"/>
    <lineage>
        <taxon>unclassified sequences</taxon>
        <taxon>metagenomes</taxon>
        <taxon>organismal metagenomes</taxon>
    </lineage>
</organism>
<feature type="region of interest" description="Disordered" evidence="1">
    <location>
        <begin position="940"/>
        <end position="975"/>
    </location>
</feature>
<feature type="compositionally biased region" description="Low complexity" evidence="1">
    <location>
        <begin position="466"/>
        <end position="485"/>
    </location>
</feature>
<feature type="compositionally biased region" description="Acidic residues" evidence="1">
    <location>
        <begin position="958"/>
        <end position="975"/>
    </location>
</feature>
<dbReference type="Pfam" id="PF13181">
    <property type="entry name" value="TPR_8"/>
    <property type="match status" value="2"/>
</dbReference>
<dbReference type="InterPro" id="IPR011990">
    <property type="entry name" value="TPR-like_helical_dom_sf"/>
</dbReference>
<dbReference type="Pfam" id="PF13432">
    <property type="entry name" value="TPR_16"/>
    <property type="match status" value="1"/>
</dbReference>
<dbReference type="AlphaFoldDB" id="J9FXJ6"/>